<organism evidence="2 3">
    <name type="scientific">Streptomyces cinnamoneus</name>
    <name type="common">Streptoverticillium cinnamoneum</name>
    <dbReference type="NCBI Taxonomy" id="53446"/>
    <lineage>
        <taxon>Bacteria</taxon>
        <taxon>Bacillati</taxon>
        <taxon>Actinomycetota</taxon>
        <taxon>Actinomycetes</taxon>
        <taxon>Kitasatosporales</taxon>
        <taxon>Streptomycetaceae</taxon>
        <taxon>Streptomyces</taxon>
        <taxon>Streptomyces cinnamoneus group</taxon>
    </lineage>
</organism>
<dbReference type="EMBL" id="BMVB01000005">
    <property type="protein sequence ID" value="GHC44121.1"/>
    <property type="molecule type" value="Genomic_DNA"/>
</dbReference>
<comment type="caution">
    <text evidence="2">The sequence shown here is derived from an EMBL/GenBank/DDBJ whole genome shotgun (WGS) entry which is preliminary data.</text>
</comment>
<accession>A0A918TGI0</accession>
<evidence type="ECO:0000313" key="2">
    <source>
        <dbReference type="EMBL" id="GHC44121.1"/>
    </source>
</evidence>
<feature type="region of interest" description="Disordered" evidence="1">
    <location>
        <begin position="1"/>
        <end position="60"/>
    </location>
</feature>
<reference evidence="2" key="1">
    <citation type="journal article" date="2014" name="Int. J. Syst. Evol. Microbiol.">
        <title>Complete genome sequence of Corynebacterium casei LMG S-19264T (=DSM 44701T), isolated from a smear-ripened cheese.</title>
        <authorList>
            <consortium name="US DOE Joint Genome Institute (JGI-PGF)"/>
            <person name="Walter F."/>
            <person name="Albersmeier A."/>
            <person name="Kalinowski J."/>
            <person name="Ruckert C."/>
        </authorList>
    </citation>
    <scope>NUCLEOTIDE SEQUENCE</scope>
    <source>
        <strain evidence="2">JCM 4633</strain>
    </source>
</reference>
<feature type="compositionally biased region" description="Basic and acidic residues" evidence="1">
    <location>
        <begin position="29"/>
        <end position="44"/>
    </location>
</feature>
<evidence type="ECO:0000313" key="3">
    <source>
        <dbReference type="Proteomes" id="UP000646244"/>
    </source>
</evidence>
<sequence length="60" mass="6592">MLRTPAVRQLAGGLRLRRPDGFVPHRRADHLQPDHTPARPHAEQAGRVAPGQAGADVRTR</sequence>
<dbReference type="AlphaFoldDB" id="A0A918TGI0"/>
<name>A0A918TGI0_STRCJ</name>
<reference evidence="2" key="2">
    <citation type="submission" date="2020-09" db="EMBL/GenBank/DDBJ databases">
        <authorList>
            <person name="Sun Q."/>
            <person name="Ohkuma M."/>
        </authorList>
    </citation>
    <scope>NUCLEOTIDE SEQUENCE</scope>
    <source>
        <strain evidence="2">JCM 4633</strain>
    </source>
</reference>
<protein>
    <submittedName>
        <fullName evidence="2">Uncharacterized protein</fullName>
    </submittedName>
</protein>
<proteinExistence type="predicted"/>
<dbReference type="Proteomes" id="UP000646244">
    <property type="component" value="Unassembled WGS sequence"/>
</dbReference>
<evidence type="ECO:0000256" key="1">
    <source>
        <dbReference type="SAM" id="MobiDB-lite"/>
    </source>
</evidence>
<gene>
    <name evidence="2" type="ORF">GCM10010507_18800</name>
</gene>